<sequence>MDEQTLVAAGPSAQLEAMRAGDVSARDLAIATLAALEREDARVNAVVARLVDEAFDAATEADERRSRGEDGPLLGVPVALKNDVDVAGRVTTLGSAAFRTPARFDGELVSVLKAAGAVPVASTTLPELAIYGFTESRAFGITRNPVNLDHTPGGSSGGSAALVAAGAVGVATASDGAGSIRIPAACCGLVGFKPTHGTMPGSGGWFGLSTQGAVTRRVVDTALYLDAVGTFDAPLLPAVEREPARLRIGFTTSAMAALRAERLDPAVRATMSRAAELLSAAGHEIREVDVPYGRDARLSTIRYLAGIRAVAQQADEPEELEPRTHRIARLGRPFGRRSIEASRRAGERWGDAVHERLGVDVLLSPVMSSAPLEVGSFSRRSGLRTVLAMNAFFPYTLQWNHAGLPAVSMPMGTDDGLPLAVQLIGRRHEDATLMSLAAQLERVSAPTDPPR</sequence>
<feature type="domain" description="Amidase" evidence="2">
    <location>
        <begin position="31"/>
        <end position="433"/>
    </location>
</feature>
<dbReference type="EMBL" id="BAAAPY010000005">
    <property type="protein sequence ID" value="GAA2077682.1"/>
    <property type="molecule type" value="Genomic_DNA"/>
</dbReference>
<dbReference type="InterPro" id="IPR020556">
    <property type="entry name" value="Amidase_CS"/>
</dbReference>
<evidence type="ECO:0000313" key="4">
    <source>
        <dbReference type="Proteomes" id="UP001501480"/>
    </source>
</evidence>
<dbReference type="PANTHER" id="PTHR11895">
    <property type="entry name" value="TRANSAMIDASE"/>
    <property type="match status" value="1"/>
</dbReference>
<organism evidence="3 4">
    <name type="scientific">Aeromicrobium halocynthiae</name>
    <dbReference type="NCBI Taxonomy" id="560557"/>
    <lineage>
        <taxon>Bacteria</taxon>
        <taxon>Bacillati</taxon>
        <taxon>Actinomycetota</taxon>
        <taxon>Actinomycetes</taxon>
        <taxon>Propionibacteriales</taxon>
        <taxon>Nocardioidaceae</taxon>
        <taxon>Aeromicrobium</taxon>
    </lineage>
</organism>
<comment type="similarity">
    <text evidence="1">Belongs to the amidase family.</text>
</comment>
<name>A0ABN2VYR7_9ACTN</name>
<dbReference type="InterPro" id="IPR023631">
    <property type="entry name" value="Amidase_dom"/>
</dbReference>
<dbReference type="SUPFAM" id="SSF75304">
    <property type="entry name" value="Amidase signature (AS) enzymes"/>
    <property type="match status" value="1"/>
</dbReference>
<dbReference type="Proteomes" id="UP001501480">
    <property type="component" value="Unassembled WGS sequence"/>
</dbReference>
<reference evidence="3 4" key="1">
    <citation type="journal article" date="2019" name="Int. J. Syst. Evol. Microbiol.">
        <title>The Global Catalogue of Microorganisms (GCM) 10K type strain sequencing project: providing services to taxonomists for standard genome sequencing and annotation.</title>
        <authorList>
            <consortium name="The Broad Institute Genomics Platform"/>
            <consortium name="The Broad Institute Genome Sequencing Center for Infectious Disease"/>
            <person name="Wu L."/>
            <person name="Ma J."/>
        </authorList>
    </citation>
    <scope>NUCLEOTIDE SEQUENCE [LARGE SCALE GENOMIC DNA]</scope>
    <source>
        <strain evidence="3 4">JCM 15749</strain>
    </source>
</reference>
<gene>
    <name evidence="3" type="ORF">GCM10009821_16660</name>
</gene>
<protein>
    <submittedName>
        <fullName evidence="3">Amidase</fullName>
    </submittedName>
</protein>
<evidence type="ECO:0000256" key="1">
    <source>
        <dbReference type="ARBA" id="ARBA00009199"/>
    </source>
</evidence>
<keyword evidence="4" id="KW-1185">Reference proteome</keyword>
<comment type="caution">
    <text evidence="3">The sequence shown here is derived from an EMBL/GenBank/DDBJ whole genome shotgun (WGS) entry which is preliminary data.</text>
</comment>
<dbReference type="RefSeq" id="WP_344326906.1">
    <property type="nucleotide sequence ID" value="NZ_BAAAPY010000005.1"/>
</dbReference>
<proteinExistence type="inferred from homology"/>
<dbReference type="Gene3D" id="3.90.1300.10">
    <property type="entry name" value="Amidase signature (AS) domain"/>
    <property type="match status" value="1"/>
</dbReference>
<dbReference type="PROSITE" id="PS00571">
    <property type="entry name" value="AMIDASES"/>
    <property type="match status" value="1"/>
</dbReference>
<dbReference type="InterPro" id="IPR036928">
    <property type="entry name" value="AS_sf"/>
</dbReference>
<dbReference type="PANTHER" id="PTHR11895:SF7">
    <property type="entry name" value="GLUTAMYL-TRNA(GLN) AMIDOTRANSFERASE SUBUNIT A, MITOCHONDRIAL"/>
    <property type="match status" value="1"/>
</dbReference>
<dbReference type="InterPro" id="IPR000120">
    <property type="entry name" value="Amidase"/>
</dbReference>
<evidence type="ECO:0000313" key="3">
    <source>
        <dbReference type="EMBL" id="GAA2077682.1"/>
    </source>
</evidence>
<accession>A0ABN2VYR7</accession>
<dbReference type="Pfam" id="PF01425">
    <property type="entry name" value="Amidase"/>
    <property type="match status" value="1"/>
</dbReference>
<evidence type="ECO:0000259" key="2">
    <source>
        <dbReference type="Pfam" id="PF01425"/>
    </source>
</evidence>